<dbReference type="Pfam" id="PF22780">
    <property type="entry name" value="HI0933_like_1st"/>
    <property type="match status" value="1"/>
</dbReference>
<dbReference type="PANTHER" id="PTHR42887:SF2">
    <property type="entry name" value="OS12G0638800 PROTEIN"/>
    <property type="match status" value="1"/>
</dbReference>
<dbReference type="NCBIfam" id="TIGR00275">
    <property type="entry name" value="aminoacetone oxidase family FAD-binding enzyme"/>
    <property type="match status" value="1"/>
</dbReference>
<dbReference type="InterPro" id="IPR036188">
    <property type="entry name" value="FAD/NAD-bd_sf"/>
</dbReference>
<evidence type="ECO:0000256" key="3">
    <source>
        <dbReference type="ARBA" id="ARBA00022827"/>
    </source>
</evidence>
<keyword evidence="3" id="KW-0274">FAD</keyword>
<dbReference type="Gene3D" id="1.10.8.260">
    <property type="entry name" value="HI0933 insert domain-like"/>
    <property type="match status" value="1"/>
</dbReference>
<protein>
    <submittedName>
        <fullName evidence="6">3-ketosteroid-delta-1-dehydrogenase</fullName>
    </submittedName>
</protein>
<evidence type="ECO:0000256" key="1">
    <source>
        <dbReference type="ARBA" id="ARBA00001974"/>
    </source>
</evidence>
<gene>
    <name evidence="6" type="ORF">IBLFYP30_02226</name>
</gene>
<dbReference type="SUPFAM" id="SSF51905">
    <property type="entry name" value="FAD/NAD(P)-binding domain"/>
    <property type="match status" value="1"/>
</dbReference>
<dbReference type="EMBL" id="CACRUE010000033">
    <property type="protein sequence ID" value="VYU27890.1"/>
    <property type="molecule type" value="Genomic_DNA"/>
</dbReference>
<feature type="domain" description="RsdA/BaiN/AoA(So)-like Rossmann fold-like" evidence="4">
    <location>
        <begin position="3"/>
        <end position="406"/>
    </location>
</feature>
<organism evidence="6">
    <name type="scientific">Intestinibacter bartlettii</name>
    <dbReference type="NCBI Taxonomy" id="261299"/>
    <lineage>
        <taxon>Bacteria</taxon>
        <taxon>Bacillati</taxon>
        <taxon>Bacillota</taxon>
        <taxon>Clostridia</taxon>
        <taxon>Peptostreptococcales</taxon>
        <taxon>Peptostreptococcaceae</taxon>
        <taxon>Intestinibacter</taxon>
    </lineage>
</organism>
<keyword evidence="2" id="KW-0285">Flavoprotein</keyword>
<reference evidence="6" key="1">
    <citation type="submission" date="2019-11" db="EMBL/GenBank/DDBJ databases">
        <authorList>
            <person name="Feng L."/>
        </authorList>
    </citation>
    <scope>NUCLEOTIDE SEQUENCE</scope>
    <source>
        <strain evidence="6">IbartlettiiLFYP30</strain>
    </source>
</reference>
<dbReference type="PRINTS" id="PR00368">
    <property type="entry name" value="FADPNR"/>
</dbReference>
<comment type="cofactor">
    <cofactor evidence="1">
        <name>FAD</name>
        <dbReference type="ChEBI" id="CHEBI:57692"/>
    </cofactor>
</comment>
<dbReference type="Pfam" id="PF03486">
    <property type="entry name" value="HI0933_like"/>
    <property type="match status" value="1"/>
</dbReference>
<name>A0A6N3DG69_9FIRM</name>
<dbReference type="Gene3D" id="3.50.50.60">
    <property type="entry name" value="FAD/NAD(P)-binding domain"/>
    <property type="match status" value="1"/>
</dbReference>
<dbReference type="InterPro" id="IPR055178">
    <property type="entry name" value="RsdA/BaiN/AoA(So)-like_dom"/>
</dbReference>
<dbReference type="AlphaFoldDB" id="A0A6N3DG69"/>
<dbReference type="PANTHER" id="PTHR42887">
    <property type="entry name" value="OS12G0638800 PROTEIN"/>
    <property type="match status" value="1"/>
</dbReference>
<dbReference type="InterPro" id="IPR057661">
    <property type="entry name" value="RsdA/BaiN/AoA(So)_Rossmann"/>
</dbReference>
<dbReference type="Gene3D" id="2.40.30.10">
    <property type="entry name" value="Translation factors"/>
    <property type="match status" value="1"/>
</dbReference>
<feature type="domain" description="RsdA/BaiN/AoA(So)-like insert" evidence="5">
    <location>
        <begin position="199"/>
        <end position="354"/>
    </location>
</feature>
<sequence length="410" mass="45283">MAKVIVVGGGPSGIMAAISAAKQNHSVTLIERNEFLGKKLKLTGGGRCNITNNRYIEDFFDKVVNNNKFLYSSFYSFSNYDLLDYLSSIGVEYKIEEENDSKVYTKNDKALDLINSLENDLRDKNVNIIYNTKVTDLIVEDEKIKGVVVTSEENEKSEVLYADKVILSTGGKSYAHTGSDGSMYQVLEKHGHTITKTLPALCPLKTAETWVKNLQGISMRNVKISTKLKKKKISKCGDMIFTHFGISGPVVLIIDSYINKVLAGEHVEIFIDFMQDTSKEEIVSLIRNNPNKNISTNLKTILPDGFVKELLNILNLSDVKGNSLTKEDENSIVEYIKNMKLTITSSLGFKGAMVTCGGVSTKEVDASTLESKKIENLFITGELLDLDAETGGYNLQIAFSTGYLAGLSLN</sequence>
<dbReference type="RefSeq" id="WP_024038170.1">
    <property type="nucleotide sequence ID" value="NZ_CACRUE010000033.1"/>
</dbReference>
<accession>A0A6N3DG69</accession>
<dbReference type="InterPro" id="IPR023166">
    <property type="entry name" value="BaiN-like_dom_sf"/>
</dbReference>
<evidence type="ECO:0000259" key="5">
    <source>
        <dbReference type="Pfam" id="PF22780"/>
    </source>
</evidence>
<dbReference type="SUPFAM" id="SSF160996">
    <property type="entry name" value="HI0933 insert domain-like"/>
    <property type="match status" value="1"/>
</dbReference>
<proteinExistence type="predicted"/>
<evidence type="ECO:0000259" key="4">
    <source>
        <dbReference type="Pfam" id="PF03486"/>
    </source>
</evidence>
<dbReference type="PRINTS" id="PR00411">
    <property type="entry name" value="PNDRDTASEI"/>
</dbReference>
<evidence type="ECO:0000313" key="6">
    <source>
        <dbReference type="EMBL" id="VYU27890.1"/>
    </source>
</evidence>
<dbReference type="InterPro" id="IPR004792">
    <property type="entry name" value="BaiN-like"/>
</dbReference>
<evidence type="ECO:0000256" key="2">
    <source>
        <dbReference type="ARBA" id="ARBA00022630"/>
    </source>
</evidence>